<accession>A0A929MQV8</accession>
<name>A0A929MQV8_ABIDE</name>
<evidence type="ECO:0000259" key="7">
    <source>
        <dbReference type="Pfam" id="PF00155"/>
    </source>
</evidence>
<comment type="similarity">
    <text evidence="2 6">Belongs to the class-I pyridoxal-phosphate-dependent aminotransferase family.</text>
</comment>
<dbReference type="PANTHER" id="PTHR46383:SF3">
    <property type="entry name" value="ASPARTATE AMINOTRANSFERASE-RELATED"/>
    <property type="match status" value="1"/>
</dbReference>
<evidence type="ECO:0000256" key="3">
    <source>
        <dbReference type="ARBA" id="ARBA00022576"/>
    </source>
</evidence>
<dbReference type="Proteomes" id="UP000757900">
    <property type="component" value="Unassembled WGS sequence"/>
</dbReference>
<dbReference type="Pfam" id="PF00155">
    <property type="entry name" value="Aminotran_1_2"/>
    <property type="match status" value="1"/>
</dbReference>
<organism evidence="8 9">
    <name type="scientific">Abiotrophia defectiva</name>
    <name type="common">Streptococcus defectivus</name>
    <dbReference type="NCBI Taxonomy" id="46125"/>
    <lineage>
        <taxon>Bacteria</taxon>
        <taxon>Bacillati</taxon>
        <taxon>Bacillota</taxon>
        <taxon>Bacilli</taxon>
        <taxon>Lactobacillales</taxon>
        <taxon>Aerococcaceae</taxon>
        <taxon>Abiotrophia</taxon>
    </lineage>
</organism>
<keyword evidence="5" id="KW-0663">Pyridoxal phosphate</keyword>
<proteinExistence type="inferred from homology"/>
<evidence type="ECO:0000256" key="6">
    <source>
        <dbReference type="RuleBase" id="RU000481"/>
    </source>
</evidence>
<protein>
    <recommendedName>
        <fullName evidence="6">Aminotransferase</fullName>
        <ecNumber evidence="6">2.6.1.-</ecNumber>
    </recommendedName>
</protein>
<dbReference type="GO" id="GO:0008483">
    <property type="term" value="F:transaminase activity"/>
    <property type="evidence" value="ECO:0007669"/>
    <property type="project" value="UniProtKB-KW"/>
</dbReference>
<dbReference type="InterPro" id="IPR004838">
    <property type="entry name" value="NHTrfase_class1_PyrdxlP-BS"/>
</dbReference>
<dbReference type="GO" id="GO:0030170">
    <property type="term" value="F:pyridoxal phosphate binding"/>
    <property type="evidence" value="ECO:0007669"/>
    <property type="project" value="InterPro"/>
</dbReference>
<evidence type="ECO:0000256" key="5">
    <source>
        <dbReference type="ARBA" id="ARBA00022898"/>
    </source>
</evidence>
<dbReference type="Gene3D" id="3.90.1150.10">
    <property type="entry name" value="Aspartate Aminotransferase, domain 1"/>
    <property type="match status" value="1"/>
</dbReference>
<dbReference type="InterPro" id="IPR015424">
    <property type="entry name" value="PyrdxlP-dep_Trfase"/>
</dbReference>
<evidence type="ECO:0000256" key="1">
    <source>
        <dbReference type="ARBA" id="ARBA00001933"/>
    </source>
</evidence>
<reference evidence="8" key="1">
    <citation type="submission" date="2020-04" db="EMBL/GenBank/DDBJ databases">
        <title>Deep metagenomics examines the oral microbiome during advanced dental caries in children, revealing novel taxa and co-occurrences with host molecules.</title>
        <authorList>
            <person name="Baker J.L."/>
            <person name="Morton J.T."/>
            <person name="Dinis M."/>
            <person name="Alvarez R."/>
            <person name="Tran N.C."/>
            <person name="Knight R."/>
            <person name="Edlund A."/>
        </authorList>
    </citation>
    <scope>NUCLEOTIDE SEQUENCE</scope>
    <source>
        <strain evidence="8">JCVI_23_bin.16</strain>
    </source>
</reference>
<feature type="non-terminal residue" evidence="8">
    <location>
        <position position="1"/>
    </location>
</feature>
<sequence length="265" mass="29619">CITLADGVPVPIPLKEANDFRLTAEELEAAITPKSKALILSFPNNPTGAVMTKEDLEAIAEVIVRHDLLVITDEIYSELSYTGKKHYSLIDLPGMVERTIYINGFSKAYAMTGWRLGYCCGPEEILAQMVKIHQFAIMAAPTMSQYAGTMALKNGASDVEMMRDSYNQRRRYLMAELKRLGIPCFEPFGAFYIFPNISQFGLSSEEFATRLIREHKVAVVPGSAFGQSGEGFVRVSYAYSIDELKQAFERIERFITELRAEQGGK</sequence>
<comment type="caution">
    <text evidence="8">The sequence shown here is derived from an EMBL/GenBank/DDBJ whole genome shotgun (WGS) entry which is preliminary data.</text>
</comment>
<dbReference type="InterPro" id="IPR015422">
    <property type="entry name" value="PyrdxlP-dep_Trfase_small"/>
</dbReference>
<dbReference type="AlphaFoldDB" id="A0A929MQV8"/>
<dbReference type="PANTHER" id="PTHR46383">
    <property type="entry name" value="ASPARTATE AMINOTRANSFERASE"/>
    <property type="match status" value="1"/>
</dbReference>
<keyword evidence="3 6" id="KW-0032">Aminotransferase</keyword>
<evidence type="ECO:0000313" key="9">
    <source>
        <dbReference type="Proteomes" id="UP000757900"/>
    </source>
</evidence>
<dbReference type="EC" id="2.6.1.-" evidence="6"/>
<dbReference type="Gene3D" id="3.40.640.10">
    <property type="entry name" value="Type I PLP-dependent aspartate aminotransferase-like (Major domain)"/>
    <property type="match status" value="1"/>
</dbReference>
<dbReference type="EMBL" id="JABZFV010000329">
    <property type="protein sequence ID" value="MBF0935667.1"/>
    <property type="molecule type" value="Genomic_DNA"/>
</dbReference>
<keyword evidence="4 6" id="KW-0808">Transferase</keyword>
<dbReference type="SUPFAM" id="SSF53383">
    <property type="entry name" value="PLP-dependent transferases"/>
    <property type="match status" value="1"/>
</dbReference>
<dbReference type="InterPro" id="IPR015421">
    <property type="entry name" value="PyrdxlP-dep_Trfase_major"/>
</dbReference>
<dbReference type="InterPro" id="IPR050596">
    <property type="entry name" value="AspAT/PAT-like"/>
</dbReference>
<dbReference type="PROSITE" id="PS00105">
    <property type="entry name" value="AA_TRANSFER_CLASS_1"/>
    <property type="match status" value="1"/>
</dbReference>
<dbReference type="CDD" id="cd00609">
    <property type="entry name" value="AAT_like"/>
    <property type="match status" value="1"/>
</dbReference>
<comment type="cofactor">
    <cofactor evidence="1 6">
        <name>pyridoxal 5'-phosphate</name>
        <dbReference type="ChEBI" id="CHEBI:597326"/>
    </cofactor>
</comment>
<feature type="domain" description="Aminotransferase class I/classII large" evidence="7">
    <location>
        <begin position="2"/>
        <end position="251"/>
    </location>
</feature>
<gene>
    <name evidence="8" type="ORF">HXK00_08535</name>
</gene>
<evidence type="ECO:0000313" key="8">
    <source>
        <dbReference type="EMBL" id="MBF0935667.1"/>
    </source>
</evidence>
<evidence type="ECO:0000256" key="4">
    <source>
        <dbReference type="ARBA" id="ARBA00022679"/>
    </source>
</evidence>
<dbReference type="InterPro" id="IPR004839">
    <property type="entry name" value="Aminotransferase_I/II_large"/>
</dbReference>
<dbReference type="GO" id="GO:0006520">
    <property type="term" value="P:amino acid metabolic process"/>
    <property type="evidence" value="ECO:0007669"/>
    <property type="project" value="InterPro"/>
</dbReference>
<evidence type="ECO:0000256" key="2">
    <source>
        <dbReference type="ARBA" id="ARBA00007441"/>
    </source>
</evidence>